<dbReference type="RefSeq" id="XP_004356458.1">
    <property type="nucleotide sequence ID" value="XM_004356405.1"/>
</dbReference>
<name>L8HIP3_ACACF</name>
<dbReference type="KEGG" id="acan:ACA1_171310"/>
<gene>
    <name evidence="7" type="ORF">ACA1_171310</name>
</gene>
<dbReference type="GeneID" id="14925578"/>
<evidence type="ECO:0000256" key="2">
    <source>
        <dbReference type="ARBA" id="ARBA00022723"/>
    </source>
</evidence>
<dbReference type="AlphaFoldDB" id="L8HIP3"/>
<comment type="cofactor">
    <cofactor evidence="1">
        <name>L-ascorbate</name>
        <dbReference type="ChEBI" id="CHEBI:38290"/>
    </cofactor>
</comment>
<dbReference type="GO" id="GO:0004656">
    <property type="term" value="F:procollagen-proline 4-dioxygenase activity"/>
    <property type="evidence" value="ECO:0007669"/>
    <property type="project" value="TreeGrafter"/>
</dbReference>
<dbReference type="SMART" id="SM00702">
    <property type="entry name" value="P4Hc"/>
    <property type="match status" value="1"/>
</dbReference>
<accession>L8HIP3</accession>
<feature type="domain" description="Prolyl 4-hydroxylase alpha subunit" evidence="6">
    <location>
        <begin position="244"/>
        <end position="436"/>
    </location>
</feature>
<dbReference type="SUPFAM" id="SSF51197">
    <property type="entry name" value="Clavaminate synthase-like"/>
    <property type="match status" value="1"/>
</dbReference>
<proteinExistence type="predicted"/>
<reference evidence="7 8" key="1">
    <citation type="journal article" date="2013" name="Genome Biol.">
        <title>Genome of Acanthamoeba castellanii highlights extensive lateral gene transfer and early evolution of tyrosine kinase signaling.</title>
        <authorList>
            <person name="Clarke M."/>
            <person name="Lohan A.J."/>
            <person name="Liu B."/>
            <person name="Lagkouvardos I."/>
            <person name="Roy S."/>
            <person name="Zafar N."/>
            <person name="Bertelli C."/>
            <person name="Schilde C."/>
            <person name="Kianianmomeni A."/>
            <person name="Burglin T.R."/>
            <person name="Frech C."/>
            <person name="Turcotte B."/>
            <person name="Kopec K.O."/>
            <person name="Synnott J.M."/>
            <person name="Choo C."/>
            <person name="Paponov I."/>
            <person name="Finkler A."/>
            <person name="Soon Heng Tan C."/>
            <person name="Hutchins A.P."/>
            <person name="Weinmeier T."/>
            <person name="Rattei T."/>
            <person name="Chu J.S."/>
            <person name="Gimenez G."/>
            <person name="Irimia M."/>
            <person name="Rigden D.J."/>
            <person name="Fitzpatrick D.A."/>
            <person name="Lorenzo-Morales J."/>
            <person name="Bateman A."/>
            <person name="Chiu C.H."/>
            <person name="Tang P."/>
            <person name="Hegemann P."/>
            <person name="Fromm H."/>
            <person name="Raoult D."/>
            <person name="Greub G."/>
            <person name="Miranda-Saavedra D."/>
            <person name="Chen N."/>
            <person name="Nash P."/>
            <person name="Ginger M.L."/>
            <person name="Horn M."/>
            <person name="Schaap P."/>
            <person name="Caler L."/>
            <person name="Loftus B."/>
        </authorList>
    </citation>
    <scope>NUCLEOTIDE SEQUENCE [LARGE SCALE GENOMIC DNA]</scope>
    <source>
        <strain evidence="7 8">Neff</strain>
    </source>
</reference>
<dbReference type="GO" id="GO:0005783">
    <property type="term" value="C:endoplasmic reticulum"/>
    <property type="evidence" value="ECO:0007669"/>
    <property type="project" value="TreeGrafter"/>
</dbReference>
<dbReference type="Proteomes" id="UP000011083">
    <property type="component" value="Unassembled WGS sequence"/>
</dbReference>
<dbReference type="GO" id="GO:0005506">
    <property type="term" value="F:iron ion binding"/>
    <property type="evidence" value="ECO:0007669"/>
    <property type="project" value="InterPro"/>
</dbReference>
<sequence>MDEALKTAFTSVLASPPGATSSGARLGYATLHRDVYAAANRGEEEVHALAALFHYAAASSLRSFLATLPAPQLLDEWQRVQNLDRFVIKLVSGRRRLLSLHPHLPAVGALAYRDLLAHHPAVLRVTAMAERGSGGSLCEGMDIEVAAPTRTDQHVNTQDEADDRNKTRLQSALETIHKGVVEAIAKAEEMSELRLALPEVQKPFPRTRFTRTKNILHDLDDISFLRPSAFSPDQVKYVDLHLDQMGFVLENVFSVDECRALISESKRVGYGSLEGEFLPSMRDNKRALIMCPKLADELWNRVKSFIERDARVLALRPFGFNAQGTWKPTRLNPLFRFVGFVPHRDASFIGGSEERSIFTIMLYLNDEFEDGTTNFLHSHTGGRIDETIDEELKRGYDVVYKLRPKPGLCVIFEHTILHEGAPVPQGHKTENPKAGDESYRTHPLYRRMVQYYKFHLFKRLEMGNHSTGGAVQDAADEECHGRVDKSSELYERALSIRQWYREASS</sequence>
<dbReference type="PANTHER" id="PTHR10869:SF246">
    <property type="entry name" value="TRANSMEMBRANE PROLYL 4-HYDROXYLASE"/>
    <property type="match status" value="1"/>
</dbReference>
<dbReference type="OrthoDB" id="69177at2759"/>
<dbReference type="EMBL" id="KB007811">
    <property type="protein sequence ID" value="ELR24558.1"/>
    <property type="molecule type" value="Genomic_DNA"/>
</dbReference>
<evidence type="ECO:0000256" key="5">
    <source>
        <dbReference type="ARBA" id="ARBA00023004"/>
    </source>
</evidence>
<dbReference type="Gene3D" id="2.60.120.620">
    <property type="entry name" value="q2cbj1_9rhob like domain"/>
    <property type="match status" value="1"/>
</dbReference>
<keyword evidence="8" id="KW-1185">Reference proteome</keyword>
<keyword evidence="5" id="KW-0408">Iron</keyword>
<dbReference type="InterPro" id="IPR044862">
    <property type="entry name" value="Pro_4_hyd_alph_FE2OG_OXY"/>
</dbReference>
<evidence type="ECO:0000259" key="6">
    <source>
        <dbReference type="SMART" id="SM00702"/>
    </source>
</evidence>
<evidence type="ECO:0000256" key="4">
    <source>
        <dbReference type="ARBA" id="ARBA00023002"/>
    </source>
</evidence>
<evidence type="ECO:0000313" key="7">
    <source>
        <dbReference type="EMBL" id="ELR24558.1"/>
    </source>
</evidence>
<organism evidence="7 8">
    <name type="scientific">Acanthamoeba castellanii (strain ATCC 30010 / Neff)</name>
    <dbReference type="NCBI Taxonomy" id="1257118"/>
    <lineage>
        <taxon>Eukaryota</taxon>
        <taxon>Amoebozoa</taxon>
        <taxon>Discosea</taxon>
        <taxon>Longamoebia</taxon>
        <taxon>Centramoebida</taxon>
        <taxon>Acanthamoebidae</taxon>
        <taxon>Acanthamoeba</taxon>
    </lineage>
</organism>
<evidence type="ECO:0000256" key="1">
    <source>
        <dbReference type="ARBA" id="ARBA00001961"/>
    </source>
</evidence>
<dbReference type="InterPro" id="IPR006620">
    <property type="entry name" value="Pro_4_hyd_alph"/>
</dbReference>
<protein>
    <recommendedName>
        <fullName evidence="6">Prolyl 4-hydroxylase alpha subunit domain-containing protein</fullName>
    </recommendedName>
</protein>
<dbReference type="Pfam" id="PF13640">
    <property type="entry name" value="2OG-FeII_Oxy_3"/>
    <property type="match status" value="1"/>
</dbReference>
<dbReference type="PANTHER" id="PTHR10869">
    <property type="entry name" value="PROLYL 4-HYDROXYLASE ALPHA SUBUNIT"/>
    <property type="match status" value="1"/>
</dbReference>
<dbReference type="InterPro" id="IPR045054">
    <property type="entry name" value="P4HA-like"/>
</dbReference>
<dbReference type="GO" id="GO:0031418">
    <property type="term" value="F:L-ascorbic acid binding"/>
    <property type="evidence" value="ECO:0007669"/>
    <property type="project" value="InterPro"/>
</dbReference>
<evidence type="ECO:0000256" key="3">
    <source>
        <dbReference type="ARBA" id="ARBA00022964"/>
    </source>
</evidence>
<evidence type="ECO:0000313" key="8">
    <source>
        <dbReference type="Proteomes" id="UP000011083"/>
    </source>
</evidence>
<keyword evidence="4" id="KW-0560">Oxidoreductase</keyword>
<dbReference type="VEuPathDB" id="AmoebaDB:ACA1_171310"/>
<keyword evidence="3" id="KW-0223">Dioxygenase</keyword>
<keyword evidence="2" id="KW-0479">Metal-binding</keyword>